<evidence type="ECO:0000313" key="4">
    <source>
        <dbReference type="EMBL" id="NYS26438.1"/>
    </source>
</evidence>
<feature type="transmembrane region" description="Helical" evidence="3">
    <location>
        <begin position="395"/>
        <end position="419"/>
    </location>
</feature>
<feature type="compositionally biased region" description="Low complexity" evidence="2">
    <location>
        <begin position="20"/>
        <end position="37"/>
    </location>
</feature>
<accession>A0A7Z0L2G2</accession>
<evidence type="ECO:0000256" key="3">
    <source>
        <dbReference type="SAM" id="Phobius"/>
    </source>
</evidence>
<evidence type="ECO:0000256" key="1">
    <source>
        <dbReference type="SAM" id="Coils"/>
    </source>
</evidence>
<keyword evidence="1" id="KW-0175">Coiled coil</keyword>
<keyword evidence="4" id="KW-0762">Sugar transport</keyword>
<sequence length="423" mass="46765">MLRRHGVTDVARDAPDAEKAPASAARTGAAKSGAAKTDAAKTDAGRAGKMAGRARVRRRHHGLALSLIVLVVLPVVLAAAYLWTFAQDQYASTAGFTIRQEETGAASQLLGGLTQLVGGGSSGNSDLLFEFIQSQEIVEAVNDHVDLVAHYSATWPADPVFSIWPGATIEDMLWFWKRMVRITYDRSSGLIMVEARARDPDTAQAIARAVVAESEAMINMLNEAARRDSMANAQLDLEEALERLRAAREAIAEFRARTQIIDPAADIQGRMGVLNNLQQQLAQALVDYDLLLPSADSNDPRLRNAERRITVIRDRITEERRSFAAQDVTVDNTDYPSLLAQYESLRVDQEFSEENYRAALTALEQARSNAERQQIYLATFVRPTLAQRADYPRRLLLVGLTAFFALMTWAVLALVYYSLRDRG</sequence>
<evidence type="ECO:0000256" key="2">
    <source>
        <dbReference type="SAM" id="MobiDB-lite"/>
    </source>
</evidence>
<dbReference type="GO" id="GO:0004713">
    <property type="term" value="F:protein tyrosine kinase activity"/>
    <property type="evidence" value="ECO:0007669"/>
    <property type="project" value="TreeGrafter"/>
</dbReference>
<feature type="transmembrane region" description="Helical" evidence="3">
    <location>
        <begin position="63"/>
        <end position="83"/>
    </location>
</feature>
<dbReference type="PANTHER" id="PTHR32309:SF13">
    <property type="entry name" value="FERRIC ENTEROBACTIN TRANSPORT PROTEIN FEPE"/>
    <property type="match status" value="1"/>
</dbReference>
<organism evidence="4 5">
    <name type="scientific">Rhabdonatronobacter sediminivivens</name>
    <dbReference type="NCBI Taxonomy" id="2743469"/>
    <lineage>
        <taxon>Bacteria</taxon>
        <taxon>Pseudomonadati</taxon>
        <taxon>Pseudomonadota</taxon>
        <taxon>Alphaproteobacteria</taxon>
        <taxon>Rhodobacterales</taxon>
        <taxon>Paracoccaceae</taxon>
        <taxon>Rhabdonatronobacter</taxon>
    </lineage>
</organism>
<keyword evidence="5" id="KW-1185">Reference proteome</keyword>
<reference evidence="4 5" key="1">
    <citation type="journal article" date="2000" name="Arch. Microbiol.">
        <title>Rhodobaca bogoriensis gen. nov. and sp. nov., an alkaliphilic purple nonsulfur bacterium from African Rift Valley soda lakes.</title>
        <authorList>
            <person name="Milford A.D."/>
            <person name="Achenbach L.A."/>
            <person name="Jung D.O."/>
            <person name="Madigan M.T."/>
        </authorList>
    </citation>
    <scope>NUCLEOTIDE SEQUENCE [LARGE SCALE GENOMIC DNA]</scope>
    <source>
        <strain evidence="4 5">2376</strain>
    </source>
</reference>
<protein>
    <submittedName>
        <fullName evidence="4">Sugar transporter</fullName>
    </submittedName>
</protein>
<feature type="region of interest" description="Disordered" evidence="2">
    <location>
        <begin position="1"/>
        <end position="53"/>
    </location>
</feature>
<evidence type="ECO:0000313" key="5">
    <source>
        <dbReference type="Proteomes" id="UP000529417"/>
    </source>
</evidence>
<keyword evidence="4" id="KW-0813">Transport</keyword>
<keyword evidence="3" id="KW-1133">Transmembrane helix</keyword>
<dbReference type="AlphaFoldDB" id="A0A7Z0L2G2"/>
<proteinExistence type="predicted"/>
<keyword evidence="3" id="KW-0812">Transmembrane</keyword>
<dbReference type="PANTHER" id="PTHR32309">
    <property type="entry name" value="TYROSINE-PROTEIN KINASE"/>
    <property type="match status" value="1"/>
</dbReference>
<keyword evidence="3" id="KW-0472">Membrane</keyword>
<dbReference type="EMBL" id="JACBXS010000045">
    <property type="protein sequence ID" value="NYS26438.1"/>
    <property type="molecule type" value="Genomic_DNA"/>
</dbReference>
<feature type="compositionally biased region" description="Basic and acidic residues" evidence="2">
    <location>
        <begin position="1"/>
        <end position="19"/>
    </location>
</feature>
<dbReference type="GO" id="GO:0005886">
    <property type="term" value="C:plasma membrane"/>
    <property type="evidence" value="ECO:0007669"/>
    <property type="project" value="TreeGrafter"/>
</dbReference>
<feature type="coiled-coil region" evidence="1">
    <location>
        <begin position="230"/>
        <end position="257"/>
    </location>
</feature>
<dbReference type="InterPro" id="IPR050445">
    <property type="entry name" value="Bact_polysacc_biosynth/exp"/>
</dbReference>
<comment type="caution">
    <text evidence="4">The sequence shown here is derived from an EMBL/GenBank/DDBJ whole genome shotgun (WGS) entry which is preliminary data.</text>
</comment>
<name>A0A7Z0L2G2_9RHOB</name>
<dbReference type="Proteomes" id="UP000529417">
    <property type="component" value="Unassembled WGS sequence"/>
</dbReference>
<gene>
    <name evidence="4" type="ORF">HUK65_15735</name>
</gene>